<dbReference type="PANTHER" id="PTHR10509:SF14">
    <property type="entry name" value="CAFFEOYL-COA O-METHYLTRANSFERASE 3-RELATED"/>
    <property type="match status" value="1"/>
</dbReference>
<dbReference type="GO" id="GO:0008171">
    <property type="term" value="F:O-methyltransferase activity"/>
    <property type="evidence" value="ECO:0007669"/>
    <property type="project" value="InterPro"/>
</dbReference>
<reference evidence="4 5" key="1">
    <citation type="submission" date="2016-12" db="EMBL/GenBank/DDBJ databases">
        <authorList>
            <person name="Song W.-J."/>
            <person name="Kurnit D.M."/>
        </authorList>
    </citation>
    <scope>NUCLEOTIDE SEQUENCE [LARGE SCALE GENOMIC DNA]</scope>
    <source>
        <strain evidence="4 5">HSG9</strain>
    </source>
</reference>
<dbReference type="Proteomes" id="UP000191680">
    <property type="component" value="Unassembled WGS sequence"/>
</dbReference>
<proteinExistence type="predicted"/>
<dbReference type="CDD" id="cd02440">
    <property type="entry name" value="AdoMet_MTases"/>
    <property type="match status" value="1"/>
</dbReference>
<evidence type="ECO:0000256" key="3">
    <source>
        <dbReference type="ARBA" id="ARBA00022691"/>
    </source>
</evidence>
<name>A0A1V6LMV7_9FLAO</name>
<keyword evidence="1 4" id="KW-0489">Methyltransferase</keyword>
<organism evidence="4 5">
    <name type="scientific">Croceivirga radicis</name>
    <dbReference type="NCBI Taxonomy" id="1929488"/>
    <lineage>
        <taxon>Bacteria</taxon>
        <taxon>Pseudomonadati</taxon>
        <taxon>Bacteroidota</taxon>
        <taxon>Flavobacteriia</taxon>
        <taxon>Flavobacteriales</taxon>
        <taxon>Flavobacteriaceae</taxon>
        <taxon>Croceivirga</taxon>
    </lineage>
</organism>
<dbReference type="Gene3D" id="3.40.50.150">
    <property type="entry name" value="Vaccinia Virus protein VP39"/>
    <property type="match status" value="1"/>
</dbReference>
<keyword evidence="5" id="KW-1185">Reference proteome</keyword>
<dbReference type="Pfam" id="PF01596">
    <property type="entry name" value="Methyltransf_3"/>
    <property type="match status" value="1"/>
</dbReference>
<protein>
    <submittedName>
        <fullName evidence="4">Methyltransferase</fullName>
    </submittedName>
</protein>
<keyword evidence="3" id="KW-0949">S-adenosyl-L-methionine</keyword>
<comment type="caution">
    <text evidence="4">The sequence shown here is derived from an EMBL/GenBank/DDBJ whole genome shotgun (WGS) entry which is preliminary data.</text>
</comment>
<accession>A0A1V6LMV7</accession>
<dbReference type="PROSITE" id="PS51682">
    <property type="entry name" value="SAM_OMT_I"/>
    <property type="match status" value="1"/>
</dbReference>
<dbReference type="EMBL" id="MTBC01000014">
    <property type="protein sequence ID" value="OQD41522.1"/>
    <property type="molecule type" value="Genomic_DNA"/>
</dbReference>
<evidence type="ECO:0000256" key="2">
    <source>
        <dbReference type="ARBA" id="ARBA00022679"/>
    </source>
</evidence>
<dbReference type="SUPFAM" id="SSF53335">
    <property type="entry name" value="S-adenosyl-L-methionine-dependent methyltransferases"/>
    <property type="match status" value="1"/>
</dbReference>
<dbReference type="InterPro" id="IPR029063">
    <property type="entry name" value="SAM-dependent_MTases_sf"/>
</dbReference>
<dbReference type="InterPro" id="IPR002935">
    <property type="entry name" value="SAM_O-MeTrfase"/>
</dbReference>
<dbReference type="RefSeq" id="WP_080319972.1">
    <property type="nucleotide sequence ID" value="NZ_MTBC01000014.1"/>
</dbReference>
<gene>
    <name evidence="4" type="ORF">BUL40_15500</name>
</gene>
<dbReference type="OrthoDB" id="9799672at2"/>
<sequence>MHFLSPLLENYIAANSAPEPEVLQELRRETHLKVIQPRMLTGHYQGRVLSLLSKLIAPKNILEIGTYTGYSAICLAEGLQANGLLHTIDINEELNEIQHKYYIKSGNASKITQHIGDALDIIPHLDGPFDLVFIDAEKKQYDNYFEAVLKKCRPGSVILSDNVLWSGKVVEPLQKSDKATTALLAYNKKLATDKRVETVLLSIRDGLTLSRVK</sequence>
<dbReference type="GO" id="GO:0008757">
    <property type="term" value="F:S-adenosylmethionine-dependent methyltransferase activity"/>
    <property type="evidence" value="ECO:0007669"/>
    <property type="project" value="TreeGrafter"/>
</dbReference>
<evidence type="ECO:0000256" key="1">
    <source>
        <dbReference type="ARBA" id="ARBA00022603"/>
    </source>
</evidence>
<dbReference type="PANTHER" id="PTHR10509">
    <property type="entry name" value="O-METHYLTRANSFERASE-RELATED"/>
    <property type="match status" value="1"/>
</dbReference>
<dbReference type="AlphaFoldDB" id="A0A1V6LMV7"/>
<dbReference type="InterPro" id="IPR050362">
    <property type="entry name" value="Cation-dep_OMT"/>
</dbReference>
<dbReference type="GO" id="GO:0032259">
    <property type="term" value="P:methylation"/>
    <property type="evidence" value="ECO:0007669"/>
    <property type="project" value="UniProtKB-KW"/>
</dbReference>
<keyword evidence="2 4" id="KW-0808">Transferase</keyword>
<evidence type="ECO:0000313" key="5">
    <source>
        <dbReference type="Proteomes" id="UP000191680"/>
    </source>
</evidence>
<evidence type="ECO:0000313" key="4">
    <source>
        <dbReference type="EMBL" id="OQD41522.1"/>
    </source>
</evidence>